<dbReference type="PANTHER" id="PTHR22714:SF7">
    <property type="entry name" value="SOLUTE-BINDING PROTEIN FAMILY 3_N-TERMINAL DOMAIN-CONTAINING PROTEIN"/>
    <property type="match status" value="1"/>
</dbReference>
<proteinExistence type="predicted"/>
<dbReference type="OrthoDB" id="5815759at2759"/>
<reference evidence="1" key="2">
    <citation type="submission" date="2022-06" db="UniProtKB">
        <authorList>
            <consortium name="EnsemblMetazoa"/>
        </authorList>
    </citation>
    <scope>IDENTIFICATION</scope>
    <source>
        <strain evidence="1">PS312</strain>
    </source>
</reference>
<dbReference type="PANTHER" id="PTHR22714">
    <property type="entry name" value="PROTEIN CBG02446-RELATED"/>
    <property type="match status" value="1"/>
</dbReference>
<dbReference type="AlphaFoldDB" id="A0A2A6BV04"/>
<dbReference type="InterPro" id="IPR040128">
    <property type="entry name" value="T25E4.2-like"/>
</dbReference>
<dbReference type="EnsemblMetazoa" id="PPA03142.1">
    <property type="protein sequence ID" value="PPA03142.1"/>
    <property type="gene ID" value="WBGene00092696"/>
</dbReference>
<gene>
    <name evidence="1" type="primary">WBGene00092696</name>
</gene>
<accession>A0A8R1Y564</accession>
<evidence type="ECO:0000313" key="2">
    <source>
        <dbReference type="Proteomes" id="UP000005239"/>
    </source>
</evidence>
<dbReference type="Gene3D" id="3.40.190.10">
    <property type="entry name" value="Periplasmic binding protein-like II"/>
    <property type="match status" value="1"/>
</dbReference>
<dbReference type="SUPFAM" id="SSF53850">
    <property type="entry name" value="Periplasmic binding protein-like II"/>
    <property type="match status" value="1"/>
</dbReference>
<keyword evidence="2" id="KW-1185">Reference proteome</keyword>
<reference evidence="2" key="1">
    <citation type="journal article" date="2008" name="Nat. Genet.">
        <title>The Pristionchus pacificus genome provides a unique perspective on nematode lifestyle and parasitism.</title>
        <authorList>
            <person name="Dieterich C."/>
            <person name="Clifton S.W."/>
            <person name="Schuster L.N."/>
            <person name="Chinwalla A."/>
            <person name="Delehaunty K."/>
            <person name="Dinkelacker I."/>
            <person name="Fulton L."/>
            <person name="Fulton R."/>
            <person name="Godfrey J."/>
            <person name="Minx P."/>
            <person name="Mitreva M."/>
            <person name="Roeseler W."/>
            <person name="Tian H."/>
            <person name="Witte H."/>
            <person name="Yang S.P."/>
            <person name="Wilson R.K."/>
            <person name="Sommer R.J."/>
        </authorList>
    </citation>
    <scope>NUCLEOTIDE SEQUENCE [LARGE SCALE GENOMIC DNA]</scope>
    <source>
        <strain evidence="2">PS312</strain>
    </source>
</reference>
<sequence>MDDNILRVGFAKNAPEANWNCPNFPTLTPRMNSCPYPGLCTELIAYFARMANMTIVATVIDSVPDEVEWGTRREHGSWSGAFGYIYNDTLDTVCLMAQRNEMRAMDFDFTSVIYQSPIALVSRELTETMPPNLWSPYEVLSLQVWMATLGGWIAFTLTLTLLEAWESGSSVYELIAIVSWRALRIQMLQGSYEESFSFHYLGNFLALIYSMTAIVVVANLYGSNTIATIMKNRTFERFQTIEEAARMVASGQLTLIDLKPSILITLLGEYSTTGTGLLRAALDSNPPRVEYEIVDTFELLQTGEYLVGEIVDSRFMMTARSQCNLFIMDHGLPELFAQLLWNRKSSEKLRRINKAIGMSGDFIERTRKKYLTLDELPFTVTRKNCTEQKRLLASQQTLDFPSTAGVFLLLLPGLVSAALFFLAELLAKRRKSAAVDAMMLTKIRRRRGVISEGTECDDVHYTRSSD</sequence>
<protein>
    <submittedName>
        <fullName evidence="1">Uncharacterized protein</fullName>
    </submittedName>
</protein>
<evidence type="ECO:0000313" key="1">
    <source>
        <dbReference type="EnsemblMetazoa" id="PPA03142.1"/>
    </source>
</evidence>
<name>A0A2A6BV04_PRIPA</name>
<organism evidence="1 2">
    <name type="scientific">Pristionchus pacificus</name>
    <name type="common">Parasitic nematode worm</name>
    <dbReference type="NCBI Taxonomy" id="54126"/>
    <lineage>
        <taxon>Eukaryota</taxon>
        <taxon>Metazoa</taxon>
        <taxon>Ecdysozoa</taxon>
        <taxon>Nematoda</taxon>
        <taxon>Chromadorea</taxon>
        <taxon>Rhabditida</taxon>
        <taxon>Rhabditina</taxon>
        <taxon>Diplogasteromorpha</taxon>
        <taxon>Diplogasteroidea</taxon>
        <taxon>Neodiplogasteridae</taxon>
        <taxon>Pristionchus</taxon>
    </lineage>
</organism>
<accession>A0A2A6BV04</accession>
<dbReference type="Proteomes" id="UP000005239">
    <property type="component" value="Unassembled WGS sequence"/>
</dbReference>